<keyword evidence="3" id="KW-1185">Reference proteome</keyword>
<sequence length="158" mass="18307">MYSSQPTPSSNTTEWCCDYIDWACPCPHHQALTYPLYERPIDMLVYLTHYQDAGDCCREETECRVVGCEDEEFGDFETMRVPLCADHFSQIILDRAEVRASDSVKYLRMEIRHAVYELNATLIDLRRGLCSDDEDMEESESEEESEDSSDDGELVDDY</sequence>
<dbReference type="GeneID" id="87809776"/>
<protein>
    <submittedName>
        <fullName evidence="2">Uncharacterized protein</fullName>
    </submittedName>
</protein>
<gene>
    <name evidence="2" type="ORF">LOC62_04G006554</name>
</gene>
<evidence type="ECO:0000313" key="3">
    <source>
        <dbReference type="Proteomes" id="UP000827549"/>
    </source>
</evidence>
<name>A0AAF0YEJ5_9TREE</name>
<reference evidence="2" key="1">
    <citation type="submission" date="2023-10" db="EMBL/GenBank/DDBJ databases">
        <authorList>
            <person name="Noh H."/>
        </authorList>
    </citation>
    <scope>NUCLEOTIDE SEQUENCE</scope>
    <source>
        <strain evidence="2">DUCC4014</strain>
    </source>
</reference>
<dbReference type="AlphaFoldDB" id="A0AAF0YEJ5"/>
<dbReference type="Proteomes" id="UP000827549">
    <property type="component" value="Chromosome 4"/>
</dbReference>
<organism evidence="2 3">
    <name type="scientific">Vanrija pseudolonga</name>
    <dbReference type="NCBI Taxonomy" id="143232"/>
    <lineage>
        <taxon>Eukaryota</taxon>
        <taxon>Fungi</taxon>
        <taxon>Dikarya</taxon>
        <taxon>Basidiomycota</taxon>
        <taxon>Agaricomycotina</taxon>
        <taxon>Tremellomycetes</taxon>
        <taxon>Trichosporonales</taxon>
        <taxon>Trichosporonaceae</taxon>
        <taxon>Vanrija</taxon>
    </lineage>
</organism>
<dbReference type="RefSeq" id="XP_062629103.1">
    <property type="nucleotide sequence ID" value="XM_062773119.1"/>
</dbReference>
<dbReference type="EMBL" id="CP086717">
    <property type="protein sequence ID" value="WOO83071.1"/>
    <property type="molecule type" value="Genomic_DNA"/>
</dbReference>
<evidence type="ECO:0000313" key="2">
    <source>
        <dbReference type="EMBL" id="WOO83071.1"/>
    </source>
</evidence>
<accession>A0AAF0YEJ5</accession>
<evidence type="ECO:0000256" key="1">
    <source>
        <dbReference type="SAM" id="MobiDB-lite"/>
    </source>
</evidence>
<proteinExistence type="predicted"/>
<feature type="region of interest" description="Disordered" evidence="1">
    <location>
        <begin position="131"/>
        <end position="158"/>
    </location>
</feature>